<gene>
    <name evidence="7" type="ORF">cand_004540</name>
</gene>
<dbReference type="Pfam" id="PF05189">
    <property type="entry name" value="RTC_insert"/>
    <property type="match status" value="1"/>
</dbReference>
<dbReference type="RefSeq" id="XP_067067363.1">
    <property type="nucleotide sequence ID" value="XM_067210697.1"/>
</dbReference>
<dbReference type="VEuPathDB" id="CryptoDB:cand_004540"/>
<keyword evidence="3" id="KW-0690">Ribosome biogenesis</keyword>
<accession>A0A1J4MQC0</accession>
<keyword evidence="8" id="KW-1185">Reference proteome</keyword>
<dbReference type="Gene3D" id="3.65.10.20">
    <property type="entry name" value="RNA 3'-terminal phosphate cyclase domain"/>
    <property type="match status" value="2"/>
</dbReference>
<dbReference type="EMBL" id="LRBS01000091">
    <property type="protein sequence ID" value="OII75093.1"/>
    <property type="molecule type" value="Genomic_DNA"/>
</dbReference>
<dbReference type="InterPro" id="IPR037136">
    <property type="entry name" value="RNA3'_phos_cyclase_dom_sf"/>
</dbReference>
<evidence type="ECO:0000259" key="6">
    <source>
        <dbReference type="Pfam" id="PF05189"/>
    </source>
</evidence>
<comment type="caution">
    <text evidence="7">The sequence shown here is derived from an EMBL/GenBank/DDBJ whole genome shotgun (WGS) entry which is preliminary data.</text>
</comment>
<dbReference type="InterPro" id="IPR013791">
    <property type="entry name" value="RNA3'-term_phos_cycl_insert"/>
</dbReference>
<dbReference type="GO" id="GO:0004521">
    <property type="term" value="F:RNA endonuclease activity"/>
    <property type="evidence" value="ECO:0007669"/>
    <property type="project" value="TreeGrafter"/>
</dbReference>
<evidence type="ECO:0000256" key="2">
    <source>
        <dbReference type="ARBA" id="ARBA00007089"/>
    </source>
</evidence>
<evidence type="ECO:0000313" key="7">
    <source>
        <dbReference type="EMBL" id="OII75093.1"/>
    </source>
</evidence>
<name>A0A1J4MQC0_9CRYT</name>
<dbReference type="InterPro" id="IPR013792">
    <property type="entry name" value="RNA3'P_cycl/enolpyr_Trfase_a/b"/>
</dbReference>
<evidence type="ECO:0000313" key="8">
    <source>
        <dbReference type="Proteomes" id="UP000186804"/>
    </source>
</evidence>
<dbReference type="Pfam" id="PF01137">
    <property type="entry name" value="RTC"/>
    <property type="match status" value="1"/>
</dbReference>
<keyword evidence="4" id="KW-0539">Nucleus</keyword>
<dbReference type="PANTHER" id="PTHR11096">
    <property type="entry name" value="RNA 3' TERMINAL PHOSPHATE CYCLASE"/>
    <property type="match status" value="1"/>
</dbReference>
<proteinExistence type="inferred from homology"/>
<dbReference type="GeneID" id="92364639"/>
<dbReference type="GO" id="GO:0000479">
    <property type="term" value="P:endonucleolytic cleavage of tricistronic rRNA transcript (SSU-rRNA, 5.8S rRNA, LSU-rRNA)"/>
    <property type="evidence" value="ECO:0007669"/>
    <property type="project" value="TreeGrafter"/>
</dbReference>
<feature type="domain" description="RNA 3'-terminal phosphate cyclase" evidence="5">
    <location>
        <begin position="4"/>
        <end position="391"/>
    </location>
</feature>
<evidence type="ECO:0000259" key="5">
    <source>
        <dbReference type="Pfam" id="PF01137"/>
    </source>
</evidence>
<comment type="similarity">
    <text evidence="2">Belongs to the RNA 3'-terminal cyclase family. Type 2 subfamily.</text>
</comment>
<dbReference type="NCBIfam" id="TIGR03400">
    <property type="entry name" value="18S_RNA_Rcl1p"/>
    <property type="match status" value="1"/>
</dbReference>
<protein>
    <submittedName>
        <fullName evidence="7">RNA 3-terminal phosphate cyclase family protein</fullName>
    </submittedName>
</protein>
<feature type="domain" description="RNA 3'-terminal phosphate cyclase insert" evidence="6">
    <location>
        <begin position="186"/>
        <end position="264"/>
    </location>
</feature>
<organism evidence="7 8">
    <name type="scientific">Cryptosporidium andersoni</name>
    <dbReference type="NCBI Taxonomy" id="117008"/>
    <lineage>
        <taxon>Eukaryota</taxon>
        <taxon>Sar</taxon>
        <taxon>Alveolata</taxon>
        <taxon>Apicomplexa</taxon>
        <taxon>Conoidasida</taxon>
        <taxon>Coccidia</taxon>
        <taxon>Eucoccidiorida</taxon>
        <taxon>Eimeriorina</taxon>
        <taxon>Cryptosporidiidae</taxon>
        <taxon>Cryptosporidium</taxon>
    </lineage>
</organism>
<dbReference type="InterPro" id="IPR023797">
    <property type="entry name" value="RNA3'_phos_cyclase_dom"/>
</dbReference>
<comment type="subcellular location">
    <subcellularLocation>
        <location evidence="1">Nucleus</location>
        <location evidence="1">Nucleolus</location>
    </subcellularLocation>
</comment>
<dbReference type="InterPro" id="IPR016443">
    <property type="entry name" value="RNA3'_term_phos_cyc_type_2"/>
</dbReference>
<reference evidence="7 8" key="1">
    <citation type="submission" date="2016-10" db="EMBL/GenBank/DDBJ databases">
        <title>Reductive evolution of mitochondrial metabolism and differential evolution of invasion-related proteins in Cryptosporidium.</title>
        <authorList>
            <person name="Liu S."/>
            <person name="Roellig D.M."/>
            <person name="Guo Y."/>
            <person name="Li N."/>
            <person name="Frace M.A."/>
            <person name="Tang K."/>
            <person name="Zhang L."/>
            <person name="Feng Y."/>
            <person name="Xiao L."/>
        </authorList>
    </citation>
    <scope>NUCLEOTIDE SEQUENCE [LARGE SCALE GENOMIC DNA]</scope>
    <source>
        <strain evidence="7">30847</strain>
    </source>
</reference>
<dbReference type="InterPro" id="IPR000228">
    <property type="entry name" value="RNA3'_term_phos_cyc"/>
</dbReference>
<evidence type="ECO:0000256" key="3">
    <source>
        <dbReference type="ARBA" id="ARBA00022517"/>
    </source>
</evidence>
<sequence>MNNFTGANFLRQRLVLSTITGQELNIRSIRSDDILNKGLNEAETSLLHLLDKVTDGSSFKISESGTSLYYRPGIIIGGGTRQIPIIHKCHPSRALSYYIEFLLMICLFGKNPLTIKLEGSTDNSGVDHSIDIIRMVTIPLIQKLSGITEEFSLKINRRSVSPSSSGSVLLNIPIMKKIEPIIMSGDVGRVKRIRGIVWYTGATSNQITMKMISKARSVLNRFIPDVWIYNDQPKIDSSNNQEENTGFGMTLISETLKGVIKGADFSFSSNSNNLQEILDLQSHYSEDEVKDDSELKVEDDVTDISDDVFHFDDDIENMTEWERIGWLTATRLLLEIDSQSLVDTGHQIYTLLFMALSQDSSKSELKLSKLTPMSVQFLRDLKLFTNVEFDIKEDFENGGIIILSCTGIGLPNFARKAV</sequence>
<dbReference type="SUPFAM" id="SSF55205">
    <property type="entry name" value="EPT/RTPC-like"/>
    <property type="match status" value="1"/>
</dbReference>
<evidence type="ECO:0000256" key="4">
    <source>
        <dbReference type="ARBA" id="ARBA00023242"/>
    </source>
</evidence>
<dbReference type="Proteomes" id="UP000186804">
    <property type="component" value="Unassembled WGS sequence"/>
</dbReference>
<dbReference type="GO" id="GO:0005730">
    <property type="term" value="C:nucleolus"/>
    <property type="evidence" value="ECO:0007669"/>
    <property type="project" value="UniProtKB-SubCell"/>
</dbReference>
<dbReference type="OrthoDB" id="1911237at2759"/>
<dbReference type="PANTHER" id="PTHR11096:SF1">
    <property type="entry name" value="RNA 3'-TERMINAL PHOSPHATE CYCLASE-LIKE PROTEIN"/>
    <property type="match status" value="1"/>
</dbReference>
<dbReference type="AlphaFoldDB" id="A0A1J4MQC0"/>
<evidence type="ECO:0000256" key="1">
    <source>
        <dbReference type="ARBA" id="ARBA00004604"/>
    </source>
</evidence>